<name>A0ABN7VDE4_GIGMA</name>
<accession>A0ABN7VDE4</accession>
<sequence length="75" mass="8037">MEVEEQLNVNAVNSSKQAHHLLGRKPLSETSAAPFQLAPPIICVHCNAKKFTGELDGFCCSTGKIALVDVEVSIT</sequence>
<gene>
    <name evidence="1" type="ORF">GMARGA_LOCUS17301</name>
</gene>
<dbReference type="Proteomes" id="UP000789901">
    <property type="component" value="Unassembled WGS sequence"/>
</dbReference>
<keyword evidence="2" id="KW-1185">Reference proteome</keyword>
<evidence type="ECO:0000313" key="2">
    <source>
        <dbReference type="Proteomes" id="UP000789901"/>
    </source>
</evidence>
<protein>
    <submittedName>
        <fullName evidence="1">12781_t:CDS:1</fullName>
    </submittedName>
</protein>
<reference evidence="1 2" key="1">
    <citation type="submission" date="2021-06" db="EMBL/GenBank/DDBJ databases">
        <authorList>
            <person name="Kallberg Y."/>
            <person name="Tangrot J."/>
            <person name="Rosling A."/>
        </authorList>
    </citation>
    <scope>NUCLEOTIDE SEQUENCE [LARGE SCALE GENOMIC DNA]</scope>
    <source>
        <strain evidence="1 2">120-4 pot B 10/14</strain>
    </source>
</reference>
<evidence type="ECO:0000313" key="1">
    <source>
        <dbReference type="EMBL" id="CAG8759421.1"/>
    </source>
</evidence>
<organism evidence="1 2">
    <name type="scientific">Gigaspora margarita</name>
    <dbReference type="NCBI Taxonomy" id="4874"/>
    <lineage>
        <taxon>Eukaryota</taxon>
        <taxon>Fungi</taxon>
        <taxon>Fungi incertae sedis</taxon>
        <taxon>Mucoromycota</taxon>
        <taxon>Glomeromycotina</taxon>
        <taxon>Glomeromycetes</taxon>
        <taxon>Diversisporales</taxon>
        <taxon>Gigasporaceae</taxon>
        <taxon>Gigaspora</taxon>
    </lineage>
</organism>
<comment type="caution">
    <text evidence="1">The sequence shown here is derived from an EMBL/GenBank/DDBJ whole genome shotgun (WGS) entry which is preliminary data.</text>
</comment>
<dbReference type="EMBL" id="CAJVQB010013022">
    <property type="protein sequence ID" value="CAG8759421.1"/>
    <property type="molecule type" value="Genomic_DNA"/>
</dbReference>
<proteinExistence type="predicted"/>